<protein>
    <recommendedName>
        <fullName evidence="4 11">Protoporphyrinogen oxidase</fullName>
        <ecNumber evidence="4 11">1.3.3.4</ecNumber>
    </recommendedName>
</protein>
<name>A0A7R9BT26_9CRUS</name>
<evidence type="ECO:0000256" key="11">
    <source>
        <dbReference type="RuleBase" id="RU367069"/>
    </source>
</evidence>
<dbReference type="GO" id="GO:0006782">
    <property type="term" value="P:protoporphyrinogen IX biosynthetic process"/>
    <property type="evidence" value="ECO:0007669"/>
    <property type="project" value="UniProtKB-UniRule"/>
</dbReference>
<evidence type="ECO:0000256" key="6">
    <source>
        <dbReference type="ARBA" id="ARBA00022827"/>
    </source>
</evidence>
<evidence type="ECO:0000256" key="4">
    <source>
        <dbReference type="ARBA" id="ARBA00012867"/>
    </source>
</evidence>
<keyword evidence="9 11" id="KW-0627">Porphyrin biosynthesis</keyword>
<comment type="subcellular location">
    <subcellularLocation>
        <location evidence="11">Mitochondrion inner membrane</location>
    </subcellularLocation>
</comment>
<evidence type="ECO:0000256" key="7">
    <source>
        <dbReference type="ARBA" id="ARBA00023002"/>
    </source>
</evidence>
<dbReference type="UniPathway" id="UPA00251">
    <property type="reaction ID" value="UER00324"/>
</dbReference>
<comment type="pathway">
    <text evidence="2 11">Porphyrin-containing compound metabolism; protoporphyrin-IX biosynthesis; protoporphyrin-IX from protoporphyrinogen-IX: step 1/1.</text>
</comment>
<sequence length="483" mass="53278">MGKYSAVVLGGGISGLTTAYYLSRMGRKVALVESSNRLGGWVRTIRNPDGINYEVGPRSVRPVGSTANATCLLLEDLGLENEVTFVKKTEPAARVRMILLDKQLVELPANISSLFLPTTAFGKPLIATLMGELFKKRPDPALEDDSLYNFATRHFGSKIADNGIDPLIRGITAGDCREISVSSLMAPLFEGEKTHGSVVKAMLANSLSSSNTKIDRQSMEWSKIFATAQARKWAIYSLKPGLETITERLTDELRKRDCKIYSNSKANSIDFKMNGKAVVDLGFEKLEANHVFAAIPAYSLGPLIEKSKVPRGIASFLKSVPFVDVAVVNLEYRGQDVLNGRKAFGYLVPSHQRYCSVLGVSFDTCSFPQKDRVILTVMMGGKWFDELFGTNCNDPEIFFSTARREVQERLGITRSPERYFVSVLRKCIPQHVIGHKAKLLRCRKEIERSNLPLTLVGASYDGISINDCVHYAKAAALSTNLSS</sequence>
<dbReference type="GO" id="GO:0005743">
    <property type="term" value="C:mitochondrial inner membrane"/>
    <property type="evidence" value="ECO:0007669"/>
    <property type="project" value="UniProtKB-SubCell"/>
</dbReference>
<keyword evidence="5 11" id="KW-0285">Flavoprotein</keyword>
<comment type="catalytic activity">
    <reaction evidence="10 11">
        <text>protoporphyrinogen IX + 3 O2 = protoporphyrin IX + 3 H2O2</text>
        <dbReference type="Rhea" id="RHEA:25576"/>
        <dbReference type="ChEBI" id="CHEBI:15379"/>
        <dbReference type="ChEBI" id="CHEBI:16240"/>
        <dbReference type="ChEBI" id="CHEBI:57306"/>
        <dbReference type="ChEBI" id="CHEBI:57307"/>
        <dbReference type="EC" id="1.3.3.4"/>
    </reaction>
</comment>
<accession>A0A7R9BT26</accession>
<comment type="function">
    <text evidence="1 11">Catalyzes the 6-electron oxidation of protoporphyrinogen-IX to form protoporphyrin-IX.</text>
</comment>
<dbReference type="SUPFAM" id="SSF51905">
    <property type="entry name" value="FAD/NAD(P)-binding domain"/>
    <property type="match status" value="1"/>
</dbReference>
<evidence type="ECO:0000256" key="5">
    <source>
        <dbReference type="ARBA" id="ARBA00022630"/>
    </source>
</evidence>
<keyword evidence="7 11" id="KW-0560">Oxidoreductase</keyword>
<evidence type="ECO:0000259" key="12">
    <source>
        <dbReference type="Pfam" id="PF01593"/>
    </source>
</evidence>
<evidence type="ECO:0000256" key="2">
    <source>
        <dbReference type="ARBA" id="ARBA00005073"/>
    </source>
</evidence>
<evidence type="ECO:0000313" key="14">
    <source>
        <dbReference type="Proteomes" id="UP000678499"/>
    </source>
</evidence>
<evidence type="ECO:0000256" key="8">
    <source>
        <dbReference type="ARBA" id="ARBA00023133"/>
    </source>
</evidence>
<keyword evidence="6 11" id="KW-0274">FAD</keyword>
<dbReference type="SUPFAM" id="SSF54373">
    <property type="entry name" value="FAD-linked reductases, C-terminal domain"/>
    <property type="match status" value="1"/>
</dbReference>
<evidence type="ECO:0000256" key="1">
    <source>
        <dbReference type="ARBA" id="ARBA00002600"/>
    </source>
</evidence>
<dbReference type="EMBL" id="OA883930">
    <property type="protein sequence ID" value="CAD7280006.1"/>
    <property type="molecule type" value="Genomic_DNA"/>
</dbReference>
<gene>
    <name evidence="13" type="ORF">NMOB1V02_LOCUS7670</name>
</gene>
<proteinExistence type="inferred from homology"/>
<comment type="cofactor">
    <cofactor evidence="11">
        <name>FAD</name>
        <dbReference type="ChEBI" id="CHEBI:57692"/>
    </cofactor>
    <text evidence="11">Binds 1 FAD per subunit.</text>
</comment>
<dbReference type="EMBL" id="CAJPEX010001893">
    <property type="protein sequence ID" value="CAG0920158.1"/>
    <property type="molecule type" value="Genomic_DNA"/>
</dbReference>
<evidence type="ECO:0000256" key="10">
    <source>
        <dbReference type="ARBA" id="ARBA00047554"/>
    </source>
</evidence>
<organism evidence="13">
    <name type="scientific">Notodromas monacha</name>
    <dbReference type="NCBI Taxonomy" id="399045"/>
    <lineage>
        <taxon>Eukaryota</taxon>
        <taxon>Metazoa</taxon>
        <taxon>Ecdysozoa</taxon>
        <taxon>Arthropoda</taxon>
        <taxon>Crustacea</taxon>
        <taxon>Oligostraca</taxon>
        <taxon>Ostracoda</taxon>
        <taxon>Podocopa</taxon>
        <taxon>Podocopida</taxon>
        <taxon>Cypridocopina</taxon>
        <taxon>Cypridoidea</taxon>
        <taxon>Cyprididae</taxon>
        <taxon>Notodromas</taxon>
    </lineage>
</organism>
<dbReference type="InterPro" id="IPR036188">
    <property type="entry name" value="FAD/NAD-bd_sf"/>
</dbReference>
<dbReference type="InterPro" id="IPR004572">
    <property type="entry name" value="Protoporphyrinogen_oxidase"/>
</dbReference>
<reference evidence="13" key="1">
    <citation type="submission" date="2020-11" db="EMBL/GenBank/DDBJ databases">
        <authorList>
            <person name="Tran Van P."/>
        </authorList>
    </citation>
    <scope>NUCLEOTIDE SEQUENCE</scope>
</reference>
<dbReference type="AlphaFoldDB" id="A0A7R9BT26"/>
<evidence type="ECO:0000313" key="13">
    <source>
        <dbReference type="EMBL" id="CAD7280006.1"/>
    </source>
</evidence>
<dbReference type="Pfam" id="PF01593">
    <property type="entry name" value="Amino_oxidase"/>
    <property type="match status" value="1"/>
</dbReference>
<dbReference type="GO" id="GO:0004729">
    <property type="term" value="F:oxygen-dependent protoporphyrinogen oxidase activity"/>
    <property type="evidence" value="ECO:0007669"/>
    <property type="project" value="UniProtKB-UniRule"/>
</dbReference>
<dbReference type="PANTHER" id="PTHR42923">
    <property type="entry name" value="PROTOPORPHYRINOGEN OXIDASE"/>
    <property type="match status" value="1"/>
</dbReference>
<dbReference type="NCBIfam" id="TIGR00562">
    <property type="entry name" value="proto_IX_ox"/>
    <property type="match status" value="1"/>
</dbReference>
<evidence type="ECO:0000256" key="9">
    <source>
        <dbReference type="ARBA" id="ARBA00023244"/>
    </source>
</evidence>
<keyword evidence="8 11" id="KW-0350">Heme biosynthesis</keyword>
<dbReference type="OrthoDB" id="419752at2759"/>
<dbReference type="Proteomes" id="UP000678499">
    <property type="component" value="Unassembled WGS sequence"/>
</dbReference>
<dbReference type="InterPro" id="IPR050464">
    <property type="entry name" value="Zeta_carotene_desat/Oxidored"/>
</dbReference>
<keyword evidence="14" id="KW-1185">Reference proteome</keyword>
<dbReference type="PANTHER" id="PTHR42923:SF3">
    <property type="entry name" value="PROTOPORPHYRINOGEN OXIDASE"/>
    <property type="match status" value="1"/>
</dbReference>
<dbReference type="Gene3D" id="3.50.50.60">
    <property type="entry name" value="FAD/NAD(P)-binding domain"/>
    <property type="match status" value="1"/>
</dbReference>
<dbReference type="InterPro" id="IPR002937">
    <property type="entry name" value="Amino_oxidase"/>
</dbReference>
<comment type="similarity">
    <text evidence="3 11">Belongs to the protoporphyrinogen/coproporphyrinogen oxidase family. Protoporphyrinogen oxidase subfamily.</text>
</comment>
<dbReference type="EC" id="1.3.3.4" evidence="4 11"/>
<feature type="domain" description="Amine oxidase" evidence="12">
    <location>
        <begin position="13"/>
        <end position="429"/>
    </location>
</feature>
<evidence type="ECO:0000256" key="3">
    <source>
        <dbReference type="ARBA" id="ARBA00010551"/>
    </source>
</evidence>